<evidence type="ECO:0000313" key="3">
    <source>
        <dbReference type="Proteomes" id="UP000610558"/>
    </source>
</evidence>
<keyword evidence="3" id="KW-1185">Reference proteome</keyword>
<reference evidence="2" key="1">
    <citation type="submission" date="2020-09" db="EMBL/GenBank/DDBJ databases">
        <authorList>
            <person name="Yoon J.-W."/>
        </authorList>
    </citation>
    <scope>NUCLEOTIDE SEQUENCE</scope>
    <source>
        <strain evidence="2">KMU-158</strain>
    </source>
</reference>
<sequence length="87" mass="9712">MQIAKLLTLLFYVVAVVAWQTSLFGDASPYIYYTALAFPAFHILEIPVAYKYLDRHPGGMAQSILLTVVFGVGHWLPLKKEADRALA</sequence>
<dbReference type="EMBL" id="JACXLD010000001">
    <property type="protein sequence ID" value="MBD2857737.1"/>
    <property type="molecule type" value="Genomic_DNA"/>
</dbReference>
<proteinExistence type="predicted"/>
<accession>A0A927C0F1</accession>
<keyword evidence="1" id="KW-0812">Transmembrane</keyword>
<evidence type="ECO:0000256" key="1">
    <source>
        <dbReference type="SAM" id="Phobius"/>
    </source>
</evidence>
<organism evidence="2 3">
    <name type="scientific">Spongiibacter pelagi</name>
    <dbReference type="NCBI Taxonomy" id="2760804"/>
    <lineage>
        <taxon>Bacteria</taxon>
        <taxon>Pseudomonadati</taxon>
        <taxon>Pseudomonadota</taxon>
        <taxon>Gammaproteobacteria</taxon>
        <taxon>Cellvibrionales</taxon>
        <taxon>Spongiibacteraceae</taxon>
        <taxon>Spongiibacter</taxon>
    </lineage>
</organism>
<keyword evidence="1" id="KW-0472">Membrane</keyword>
<comment type="caution">
    <text evidence="2">The sequence shown here is derived from an EMBL/GenBank/DDBJ whole genome shotgun (WGS) entry which is preliminary data.</text>
</comment>
<gene>
    <name evidence="2" type="ORF">IB286_01875</name>
</gene>
<dbReference type="Proteomes" id="UP000610558">
    <property type="component" value="Unassembled WGS sequence"/>
</dbReference>
<name>A0A927C0F1_9GAMM</name>
<evidence type="ECO:0000313" key="2">
    <source>
        <dbReference type="EMBL" id="MBD2857737.1"/>
    </source>
</evidence>
<protein>
    <submittedName>
        <fullName evidence="2">Uncharacterized protein</fullName>
    </submittedName>
</protein>
<dbReference type="AlphaFoldDB" id="A0A927C0F1"/>
<keyword evidence="1" id="KW-1133">Transmembrane helix</keyword>
<feature type="transmembrane region" description="Helical" evidence="1">
    <location>
        <begin position="60"/>
        <end position="78"/>
    </location>
</feature>
<dbReference type="RefSeq" id="WP_190761958.1">
    <property type="nucleotide sequence ID" value="NZ_JACXLD010000001.1"/>
</dbReference>